<organism evidence="5 6">
    <name type="scientific">Marinobacterium aestuariivivens</name>
    <dbReference type="NCBI Taxonomy" id="1698799"/>
    <lineage>
        <taxon>Bacteria</taxon>
        <taxon>Pseudomonadati</taxon>
        <taxon>Pseudomonadota</taxon>
        <taxon>Gammaproteobacteria</taxon>
        <taxon>Oceanospirillales</taxon>
        <taxon>Oceanospirillaceae</taxon>
        <taxon>Marinobacterium</taxon>
    </lineage>
</organism>
<dbReference type="InterPro" id="IPR007346">
    <property type="entry name" value="Endonuclease-I"/>
</dbReference>
<dbReference type="PANTHER" id="PTHR33607">
    <property type="entry name" value="ENDONUCLEASE-1"/>
    <property type="match status" value="1"/>
</dbReference>
<dbReference type="EMBL" id="JBHSWE010000002">
    <property type="protein sequence ID" value="MFC6674054.1"/>
    <property type="molecule type" value="Genomic_DNA"/>
</dbReference>
<comment type="caution">
    <text evidence="5">The sequence shown here is derived from an EMBL/GenBank/DDBJ whole genome shotgun (WGS) entry which is preliminary data.</text>
</comment>
<dbReference type="GO" id="GO:0004519">
    <property type="term" value="F:endonuclease activity"/>
    <property type="evidence" value="ECO:0007669"/>
    <property type="project" value="UniProtKB-KW"/>
</dbReference>
<dbReference type="Pfam" id="PF04231">
    <property type="entry name" value="Endonuclease_1"/>
    <property type="match status" value="1"/>
</dbReference>
<dbReference type="InterPro" id="IPR035451">
    <property type="entry name" value="Ada-like_dom_sf"/>
</dbReference>
<protein>
    <submittedName>
        <fullName evidence="5">Endonuclease</fullName>
    </submittedName>
</protein>
<comment type="similarity">
    <text evidence="1">Belongs to the EndA/NucM nuclease family.</text>
</comment>
<keyword evidence="6" id="KW-1185">Reference proteome</keyword>
<evidence type="ECO:0000256" key="1">
    <source>
        <dbReference type="ARBA" id="ARBA00006429"/>
    </source>
</evidence>
<proteinExistence type="inferred from homology"/>
<evidence type="ECO:0000256" key="2">
    <source>
        <dbReference type="ARBA" id="ARBA00022722"/>
    </source>
</evidence>
<keyword evidence="3" id="KW-0378">Hydrolase</keyword>
<dbReference type="Proteomes" id="UP001596422">
    <property type="component" value="Unassembled WGS sequence"/>
</dbReference>
<dbReference type="RefSeq" id="WP_379913663.1">
    <property type="nucleotide sequence ID" value="NZ_JBHSWE010000002.1"/>
</dbReference>
<feature type="chain" id="PRO_5045457455" evidence="4">
    <location>
        <begin position="20"/>
        <end position="320"/>
    </location>
</feature>
<keyword evidence="2" id="KW-0540">Nuclease</keyword>
<evidence type="ECO:0000256" key="4">
    <source>
        <dbReference type="SAM" id="SignalP"/>
    </source>
</evidence>
<feature type="signal peptide" evidence="4">
    <location>
        <begin position="1"/>
        <end position="19"/>
    </location>
</feature>
<accession>A0ABW2A9I7</accession>
<reference evidence="6" key="1">
    <citation type="journal article" date="2019" name="Int. J. Syst. Evol. Microbiol.">
        <title>The Global Catalogue of Microorganisms (GCM) 10K type strain sequencing project: providing services to taxonomists for standard genome sequencing and annotation.</title>
        <authorList>
            <consortium name="The Broad Institute Genomics Platform"/>
            <consortium name="The Broad Institute Genome Sequencing Center for Infectious Disease"/>
            <person name="Wu L."/>
            <person name="Ma J."/>
        </authorList>
    </citation>
    <scope>NUCLEOTIDE SEQUENCE [LARGE SCALE GENOMIC DNA]</scope>
    <source>
        <strain evidence="6">NBRC 111756</strain>
    </source>
</reference>
<dbReference type="SUPFAM" id="SSF57884">
    <property type="entry name" value="Ada DNA repair protein, N-terminal domain (N-Ada 10)"/>
    <property type="match status" value="1"/>
</dbReference>
<sequence length="320" mass="36670">MKKLWSLLLVLLLVDPALADIDSFREAKVLLKKEVYFDQTRAGEGTFYCGCDWLWVGESGGRVDLASCGYEVRAQENRAGRTEWEHVVPAWLMGHQRQCWQHGGRKNCAENDPLFRIMEADPHNLVVSIGEANADRSNYRFGMLPEATSAYGKCDLKVDFKSRVVEPRDEVKGQVARIYFYIHDRYNLRMSRQQQQLMMAWDRQHPVMDWERERDTRIARLVGHHNPFVTGEKAWTLGHKNSAIGLQVASYTATPARAQAASSDDSSRNLALIRGNKRSRVYHLPEGCPSYSRVSERNVEEFRSEDEAREAGYRKAGNCL</sequence>
<evidence type="ECO:0000256" key="3">
    <source>
        <dbReference type="ARBA" id="ARBA00022801"/>
    </source>
</evidence>
<dbReference type="PANTHER" id="PTHR33607:SF2">
    <property type="entry name" value="ENDONUCLEASE-1"/>
    <property type="match status" value="1"/>
</dbReference>
<gene>
    <name evidence="5" type="ORF">ACFQDL_31130</name>
</gene>
<dbReference type="InterPro" id="IPR044925">
    <property type="entry name" value="His-Me_finger_sf"/>
</dbReference>
<dbReference type="SUPFAM" id="SSF54060">
    <property type="entry name" value="His-Me finger endonucleases"/>
    <property type="match status" value="1"/>
</dbReference>
<evidence type="ECO:0000313" key="5">
    <source>
        <dbReference type="EMBL" id="MFC6674054.1"/>
    </source>
</evidence>
<dbReference type="Gene3D" id="3.40.10.10">
    <property type="entry name" value="DNA Methylphosphotriester Repair Domain"/>
    <property type="match status" value="1"/>
</dbReference>
<keyword evidence="4" id="KW-0732">Signal</keyword>
<name>A0ABW2A9I7_9GAMM</name>
<evidence type="ECO:0000313" key="6">
    <source>
        <dbReference type="Proteomes" id="UP001596422"/>
    </source>
</evidence>
<keyword evidence="5" id="KW-0255">Endonuclease</keyword>